<feature type="compositionally biased region" description="Basic and acidic residues" evidence="1">
    <location>
        <begin position="951"/>
        <end position="975"/>
    </location>
</feature>
<feature type="compositionally biased region" description="Low complexity" evidence="1">
    <location>
        <begin position="485"/>
        <end position="500"/>
    </location>
</feature>
<sequence length="1219" mass="125101">MAAVLAGLMYAVPATADEPGDNPADPYERTLRISLGARDRQDRCQVGRYINYGGPAVKGVANTALSGSQAGIAEAAQYWNSTPVLEAGQKDDEAGLAYWRTWQSRQTKLNETNQPYAGTNSSNGRPYHAPEFGEDIVAFTLGTQSDVYDQAYKDPTPRPGKPALDKARQVFDAIDTTGDDWATSYKTPYAENEIFGWGGSGTGSSHDVANLLRYGGFPTKAPEPGSMEYRTEVETLKLAWAGCDSDNPIDHYRVLTAPVLQAHVEWEAEYSSQTTQRREIVTAEAAASKETRTAADAMIEAIRQAWQADQILFWQKYWAANKDSIFYPTAAQFTKATADLKAARAAAAAQVTVADAAVARAKTASDKAVAQQASAWTIADAAKLPRGRGLMYAQQSVQVARASHAATQAAAKATLTASNAANATVATSSTLYALSQTQAHAVNTEFRKAAALEAAAQAKAAATAAAAQAAEAAANATTAKAAQATAEKAEQTARTAAATAKAEREKAEKEKATATAERKNAEVERDKASAAESRAQTERAAASRFKGDAETAGATATVQREAAEAAELRAAVARDDAVEAEKNKQATASRAASLEARAAAMEGTASAGEARQAATEARAAATAASGAASRARTAADEASTAAVNARAAATRAEGAASRSRAHADKAWSAYQTSFAAAQTAHAAAAEAIDAAAAAATNAKNAEAAAIRAKAAAAEARKQATAAMDEAVKTAAWAAKTAGFAFAAGQAASAARDSATEVIKPAHEAISLGSPYRETDPSAAFAVLIGQTSKNLAEQQASAAEAKAAEARTAAATAKALADKAAADSKIAANAAAAAAADTVKALASAAAAKASAAEAATAATAAKKSDVNATSYTAAAGVEAGNAEFAARGAESEAAAADSAATEAEKDASSARAAATAAETDASSARATATQAETDATAAETAAANANTSAKEADEAADRAEEEARKELEAARKAAMEAGGTGVSGGAGTGLTGDDEAILRAQCGQVCVDQYKAAMASADADVVDWLKANSGEVLLELIGVNDVKRCFGQGDVESCLWTLVDAVSLLALVGKIPAVAKAVVSVTRGISKFFEAAETGKNLIAQYKRIAAYLRKNPGCLTEQVTSASSAKVARAALAAHCVYMPGPIPDASEINRGSLVKISDNQLKKVLATIDEDPHSVKGELGGKIASWDNFREKTTGRIIFVKKGGKILYPTNIQIRL</sequence>
<keyword evidence="4" id="KW-1185">Reference proteome</keyword>
<feature type="signal peptide" evidence="2">
    <location>
        <begin position="1"/>
        <end position="16"/>
    </location>
</feature>
<feature type="compositionally biased region" description="Gly residues" evidence="1">
    <location>
        <begin position="979"/>
        <end position="988"/>
    </location>
</feature>
<protein>
    <recommendedName>
        <fullName evidence="5">Bacterial toxin 27 domain-containing protein</fullName>
    </recommendedName>
</protein>
<feature type="compositionally biased region" description="Low complexity" evidence="1">
    <location>
        <begin position="910"/>
        <end position="950"/>
    </location>
</feature>
<gene>
    <name evidence="3" type="ORF">OG560_23610</name>
</gene>
<evidence type="ECO:0000256" key="1">
    <source>
        <dbReference type="SAM" id="MobiDB-lite"/>
    </source>
</evidence>
<evidence type="ECO:0000313" key="3">
    <source>
        <dbReference type="EMBL" id="WTP68251.1"/>
    </source>
</evidence>
<dbReference type="Proteomes" id="UP001622496">
    <property type="component" value="Chromosome"/>
</dbReference>
<proteinExistence type="predicted"/>
<feature type="region of interest" description="Disordered" evidence="1">
    <location>
        <begin position="485"/>
        <end position="554"/>
    </location>
</feature>
<feature type="region of interest" description="Disordered" evidence="1">
    <location>
        <begin position="896"/>
        <end position="988"/>
    </location>
</feature>
<feature type="compositionally biased region" description="Basic and acidic residues" evidence="1">
    <location>
        <begin position="501"/>
        <end position="529"/>
    </location>
</feature>
<evidence type="ECO:0008006" key="5">
    <source>
        <dbReference type="Google" id="ProtNLM"/>
    </source>
</evidence>
<feature type="chain" id="PRO_5046802695" description="Bacterial toxin 27 domain-containing protein" evidence="2">
    <location>
        <begin position="17"/>
        <end position="1219"/>
    </location>
</feature>
<evidence type="ECO:0000313" key="4">
    <source>
        <dbReference type="Proteomes" id="UP001622496"/>
    </source>
</evidence>
<dbReference type="EMBL" id="CP108135">
    <property type="protein sequence ID" value="WTP68251.1"/>
    <property type="molecule type" value="Genomic_DNA"/>
</dbReference>
<reference evidence="3 4" key="1">
    <citation type="submission" date="2022-10" db="EMBL/GenBank/DDBJ databases">
        <title>The complete genomes of actinobacterial strains from the NBC collection.</title>
        <authorList>
            <person name="Joergensen T.S."/>
            <person name="Alvarez Arevalo M."/>
            <person name="Sterndorff E.B."/>
            <person name="Faurdal D."/>
            <person name="Vuksanovic O."/>
            <person name="Mourched A.-S."/>
            <person name="Charusanti P."/>
            <person name="Shaw S."/>
            <person name="Blin K."/>
            <person name="Weber T."/>
        </authorList>
    </citation>
    <scope>NUCLEOTIDE SEQUENCE [LARGE SCALE GENOMIC DNA]</scope>
    <source>
        <strain evidence="3 4">NBC_00185</strain>
    </source>
</reference>
<name>A0ABZ1KBD0_9ACTN</name>
<organism evidence="3 4">
    <name type="scientific">[Kitasatospora] papulosa</name>
    <dbReference type="NCBI Taxonomy" id="1464011"/>
    <lineage>
        <taxon>Bacteria</taxon>
        <taxon>Bacillati</taxon>
        <taxon>Actinomycetota</taxon>
        <taxon>Actinomycetes</taxon>
        <taxon>Kitasatosporales</taxon>
        <taxon>Streptomycetaceae</taxon>
        <taxon>Streptomyces</taxon>
    </lineage>
</organism>
<evidence type="ECO:0000256" key="2">
    <source>
        <dbReference type="SAM" id="SignalP"/>
    </source>
</evidence>
<accession>A0ABZ1KBD0</accession>
<dbReference type="RefSeq" id="WP_101913617.1">
    <property type="nucleotide sequence ID" value="NZ_CP108135.1"/>
</dbReference>
<keyword evidence="2" id="KW-0732">Signal</keyword>